<organism evidence="1 2">
    <name type="scientific">Haemaphysalis longicornis</name>
    <name type="common">Bush tick</name>
    <dbReference type="NCBI Taxonomy" id="44386"/>
    <lineage>
        <taxon>Eukaryota</taxon>
        <taxon>Metazoa</taxon>
        <taxon>Ecdysozoa</taxon>
        <taxon>Arthropoda</taxon>
        <taxon>Chelicerata</taxon>
        <taxon>Arachnida</taxon>
        <taxon>Acari</taxon>
        <taxon>Parasitiformes</taxon>
        <taxon>Ixodida</taxon>
        <taxon>Ixodoidea</taxon>
        <taxon>Ixodidae</taxon>
        <taxon>Haemaphysalinae</taxon>
        <taxon>Haemaphysalis</taxon>
    </lineage>
</organism>
<reference evidence="1 2" key="1">
    <citation type="journal article" date="2020" name="Cell">
        <title>Large-Scale Comparative Analyses of Tick Genomes Elucidate Their Genetic Diversity and Vector Capacities.</title>
        <authorList>
            <consortium name="Tick Genome and Microbiome Consortium (TIGMIC)"/>
            <person name="Jia N."/>
            <person name="Wang J."/>
            <person name="Shi W."/>
            <person name="Du L."/>
            <person name="Sun Y."/>
            <person name="Zhan W."/>
            <person name="Jiang J.F."/>
            <person name="Wang Q."/>
            <person name="Zhang B."/>
            <person name="Ji P."/>
            <person name="Bell-Sakyi L."/>
            <person name="Cui X.M."/>
            <person name="Yuan T.T."/>
            <person name="Jiang B.G."/>
            <person name="Yang W.F."/>
            <person name="Lam T.T."/>
            <person name="Chang Q.C."/>
            <person name="Ding S.J."/>
            <person name="Wang X.J."/>
            <person name="Zhu J.G."/>
            <person name="Ruan X.D."/>
            <person name="Zhao L."/>
            <person name="Wei J.T."/>
            <person name="Ye R.Z."/>
            <person name="Que T.C."/>
            <person name="Du C.H."/>
            <person name="Zhou Y.H."/>
            <person name="Cheng J.X."/>
            <person name="Dai P.F."/>
            <person name="Guo W.B."/>
            <person name="Han X.H."/>
            <person name="Huang E.J."/>
            <person name="Li L.F."/>
            <person name="Wei W."/>
            <person name="Gao Y.C."/>
            <person name="Liu J.Z."/>
            <person name="Shao H.Z."/>
            <person name="Wang X."/>
            <person name="Wang C.C."/>
            <person name="Yang T.C."/>
            <person name="Huo Q.B."/>
            <person name="Li W."/>
            <person name="Chen H.Y."/>
            <person name="Chen S.E."/>
            <person name="Zhou L.G."/>
            <person name="Ni X.B."/>
            <person name="Tian J.H."/>
            <person name="Sheng Y."/>
            <person name="Liu T."/>
            <person name="Pan Y.S."/>
            <person name="Xia L.Y."/>
            <person name="Li J."/>
            <person name="Zhao F."/>
            <person name="Cao W.C."/>
        </authorList>
    </citation>
    <scope>NUCLEOTIDE SEQUENCE [LARGE SCALE GENOMIC DNA]</scope>
    <source>
        <strain evidence="1">HaeL-2018</strain>
    </source>
</reference>
<evidence type="ECO:0000313" key="2">
    <source>
        <dbReference type="Proteomes" id="UP000821853"/>
    </source>
</evidence>
<name>A0A9J6G3J2_HAELO</name>
<dbReference type="EMBL" id="JABSTR010000005">
    <property type="protein sequence ID" value="KAH9369519.1"/>
    <property type="molecule type" value="Genomic_DNA"/>
</dbReference>
<comment type="caution">
    <text evidence="1">The sequence shown here is derived from an EMBL/GenBank/DDBJ whole genome shotgun (WGS) entry which is preliminary data.</text>
</comment>
<evidence type="ECO:0000313" key="1">
    <source>
        <dbReference type="EMBL" id="KAH9369519.1"/>
    </source>
</evidence>
<dbReference type="Proteomes" id="UP000821853">
    <property type="component" value="Chromosome 3"/>
</dbReference>
<dbReference type="AlphaFoldDB" id="A0A9J6G3J2"/>
<accession>A0A9J6G3J2</accession>
<sequence>MSLIEACTTKTFQRHLKSEFRPASESAVENVFSDAAAAVREVYQEMDPPFNHNITVVCDGTWLMMEHGHMPHIGVGTVLHRTGP</sequence>
<protein>
    <submittedName>
        <fullName evidence="1">Uncharacterized protein</fullName>
    </submittedName>
</protein>
<dbReference type="VEuPathDB" id="VectorBase:HLOH_056830"/>
<gene>
    <name evidence="1" type="ORF">HPB48_019690</name>
</gene>
<proteinExistence type="predicted"/>
<keyword evidence="2" id="KW-1185">Reference proteome</keyword>